<protein>
    <recommendedName>
        <fullName evidence="3">MULE transposase domain-containing protein</fullName>
    </recommendedName>
</protein>
<evidence type="ECO:0008006" key="3">
    <source>
        <dbReference type="Google" id="ProtNLM"/>
    </source>
</evidence>
<gene>
    <name evidence="1" type="ORF">DGAL_LOCUS1334</name>
</gene>
<proteinExistence type="predicted"/>
<dbReference type="OrthoDB" id="5791190at2759"/>
<sequence length="172" mass="20291">MVEEFRSLLNRTDIPHIIMEYDTTFDLGTCYVSWLTFRHTEFNDLPNNPMPTMGLGFLIHDKKLESSHEYFWKMIKEEIPSIATAKNLLICTDEETAIVNALKTILPGIPRVRCHIHAWRNIKWHLAKKGISKKKELANYRSSFYTLLNQNSYEEYSANLLELKENFWSDVY</sequence>
<dbReference type="EMBL" id="CAKKLH010000014">
    <property type="protein sequence ID" value="CAH0099220.1"/>
    <property type="molecule type" value="Genomic_DNA"/>
</dbReference>
<organism evidence="1 2">
    <name type="scientific">Daphnia galeata</name>
    <dbReference type="NCBI Taxonomy" id="27404"/>
    <lineage>
        <taxon>Eukaryota</taxon>
        <taxon>Metazoa</taxon>
        <taxon>Ecdysozoa</taxon>
        <taxon>Arthropoda</taxon>
        <taxon>Crustacea</taxon>
        <taxon>Branchiopoda</taxon>
        <taxon>Diplostraca</taxon>
        <taxon>Cladocera</taxon>
        <taxon>Anomopoda</taxon>
        <taxon>Daphniidae</taxon>
        <taxon>Daphnia</taxon>
    </lineage>
</organism>
<reference evidence="1" key="1">
    <citation type="submission" date="2021-11" db="EMBL/GenBank/DDBJ databases">
        <authorList>
            <person name="Schell T."/>
        </authorList>
    </citation>
    <scope>NUCLEOTIDE SEQUENCE</scope>
    <source>
        <strain evidence="1">M5</strain>
    </source>
</reference>
<name>A0A8J2RBA2_9CRUS</name>
<comment type="caution">
    <text evidence="1">The sequence shown here is derived from an EMBL/GenBank/DDBJ whole genome shotgun (WGS) entry which is preliminary data.</text>
</comment>
<keyword evidence="2" id="KW-1185">Reference proteome</keyword>
<evidence type="ECO:0000313" key="2">
    <source>
        <dbReference type="Proteomes" id="UP000789390"/>
    </source>
</evidence>
<evidence type="ECO:0000313" key="1">
    <source>
        <dbReference type="EMBL" id="CAH0099220.1"/>
    </source>
</evidence>
<dbReference type="AlphaFoldDB" id="A0A8J2RBA2"/>
<accession>A0A8J2RBA2</accession>
<dbReference type="Proteomes" id="UP000789390">
    <property type="component" value="Unassembled WGS sequence"/>
</dbReference>